<dbReference type="AlphaFoldDB" id="A0A2H5QXF0"/>
<dbReference type="Gene3D" id="3.40.50.150">
    <property type="entry name" value="Vaccinia Virus protein VP39"/>
    <property type="match status" value="1"/>
</dbReference>
<comment type="caution">
    <text evidence="1">The sequence shown here is derived from an EMBL/GenBank/DDBJ whole genome shotgun (WGS) entry which is preliminary data.</text>
</comment>
<gene>
    <name evidence="1" type="ORF">CUMW_270800</name>
</gene>
<evidence type="ECO:0000313" key="2">
    <source>
        <dbReference type="Proteomes" id="UP000236630"/>
    </source>
</evidence>
<proteinExistence type="predicted"/>
<name>A0A2H5QXF0_CITUN</name>
<dbReference type="EMBL" id="BDQV01001170">
    <property type="protein sequence ID" value="GAY69292.1"/>
    <property type="molecule type" value="Genomic_DNA"/>
</dbReference>
<evidence type="ECO:0008006" key="3">
    <source>
        <dbReference type="Google" id="ProtNLM"/>
    </source>
</evidence>
<organism evidence="1 2">
    <name type="scientific">Citrus unshiu</name>
    <name type="common">Satsuma mandarin</name>
    <name type="synonym">Citrus nobilis var. unshiu</name>
    <dbReference type="NCBI Taxonomy" id="55188"/>
    <lineage>
        <taxon>Eukaryota</taxon>
        <taxon>Viridiplantae</taxon>
        <taxon>Streptophyta</taxon>
        <taxon>Embryophyta</taxon>
        <taxon>Tracheophyta</taxon>
        <taxon>Spermatophyta</taxon>
        <taxon>Magnoliopsida</taxon>
        <taxon>eudicotyledons</taxon>
        <taxon>Gunneridae</taxon>
        <taxon>Pentapetalae</taxon>
        <taxon>rosids</taxon>
        <taxon>malvids</taxon>
        <taxon>Sapindales</taxon>
        <taxon>Rutaceae</taxon>
        <taxon>Aurantioideae</taxon>
        <taxon>Citrus</taxon>
    </lineage>
</organism>
<evidence type="ECO:0000313" key="1">
    <source>
        <dbReference type="EMBL" id="GAY69292.1"/>
    </source>
</evidence>
<sequence length="76" mass="8299">MCATYLKNCYDALQNSGRSVVVDSLITRAPLQTDILSTVFLICLDMQMYTVFPGGKGEDSRGVEGSWRTKAGFTAV</sequence>
<dbReference type="Proteomes" id="UP000236630">
    <property type="component" value="Unassembled WGS sequence"/>
</dbReference>
<keyword evidence="2" id="KW-1185">Reference proteome</keyword>
<accession>A0A2H5QXF0</accession>
<protein>
    <recommendedName>
        <fullName evidence="3">O-methyltransferase domain-containing protein</fullName>
    </recommendedName>
</protein>
<dbReference type="InterPro" id="IPR029063">
    <property type="entry name" value="SAM-dependent_MTases_sf"/>
</dbReference>
<reference evidence="1 2" key="1">
    <citation type="journal article" date="2017" name="Front. Genet.">
        <title>Draft sequencing of the heterozygous diploid genome of Satsuma (Citrus unshiu Marc.) using a hybrid assembly approach.</title>
        <authorList>
            <person name="Shimizu T."/>
            <person name="Tanizawa Y."/>
            <person name="Mochizuki T."/>
            <person name="Nagasaki H."/>
            <person name="Yoshioka T."/>
            <person name="Toyoda A."/>
            <person name="Fujiyama A."/>
            <person name="Kaminuma E."/>
            <person name="Nakamura Y."/>
        </authorList>
    </citation>
    <scope>NUCLEOTIDE SEQUENCE [LARGE SCALE GENOMIC DNA]</scope>
    <source>
        <strain evidence="2">cv. Miyagawa wase</strain>
    </source>
</reference>